<keyword evidence="3 7" id="KW-0812">Transmembrane</keyword>
<proteinExistence type="inferred from homology"/>
<dbReference type="PANTHER" id="PTHR30572:SF4">
    <property type="entry name" value="ABC TRANSPORTER PERMEASE YTRF"/>
    <property type="match status" value="1"/>
</dbReference>
<dbReference type="Pfam" id="PF02687">
    <property type="entry name" value="FtsX"/>
    <property type="match status" value="1"/>
</dbReference>
<sequence>MGASVASRSPMIPPPIRHGACPATAPACPPDMDARLQHLGQRLRIATGFAWQSIRTNRRRIALAVAGVAIGIAAVTSMLVIGDSVTAQATRALDQLGADVVTISVQPPGADPSNQSAEPLSEAAQARMDATTEAAAAALRHMPEVQSVARLERRFGCANGPETALGSPDIVAAHPDLPGVLSLRLQRGRFFSPLDARQPWIVLGADVAAELRKTRLDMQPGTALTLCGKTFFLAGVLAPYIGDDLLQSVKMNHTVFVSYASLRRLTGPPAPSASFLLTRLQTGATAPDMPGLLASRLRTVLSQAVEASGAKQVIELRQQQVSLYTRFLAVLGCVALLVGSLGITNVMLASVSERKTEIGLRMALGAHTTDVVAQFLTESVLICLLGAALGLVLGIVGAGVALTVAQIGITLNIATPLCAALLALLSGLAAGAYPAANAARLDPVTLLQGRG</sequence>
<evidence type="ECO:0000259" key="8">
    <source>
        <dbReference type="Pfam" id="PF02687"/>
    </source>
</evidence>
<evidence type="ECO:0000256" key="2">
    <source>
        <dbReference type="ARBA" id="ARBA00022475"/>
    </source>
</evidence>
<keyword evidence="4 7" id="KW-1133">Transmembrane helix</keyword>
<evidence type="ECO:0000256" key="7">
    <source>
        <dbReference type="SAM" id="Phobius"/>
    </source>
</evidence>
<dbReference type="EMBL" id="CP002820">
    <property type="protein sequence ID" value="AEG71253.1"/>
    <property type="molecule type" value="Genomic_DNA"/>
</dbReference>
<evidence type="ECO:0000256" key="5">
    <source>
        <dbReference type="ARBA" id="ARBA00023136"/>
    </source>
</evidence>
<accession>F6G8N4</accession>
<comment type="subcellular location">
    <subcellularLocation>
        <location evidence="1">Cell membrane</location>
        <topology evidence="1">Multi-pass membrane protein</topology>
    </subcellularLocation>
</comment>
<dbReference type="HOGENOM" id="CLU_000604_8_0_4"/>
<dbReference type="KEGG" id="rsn:RSPO_m00615"/>
<dbReference type="InterPro" id="IPR003838">
    <property type="entry name" value="ABC3_permease_C"/>
</dbReference>
<dbReference type="InterPro" id="IPR050250">
    <property type="entry name" value="Macrolide_Exporter_MacB"/>
</dbReference>
<dbReference type="PATRIC" id="fig|1031711.3.peg.3833"/>
<evidence type="ECO:0000259" key="9">
    <source>
        <dbReference type="Pfam" id="PF12704"/>
    </source>
</evidence>
<keyword evidence="10" id="KW-0614">Plasmid</keyword>
<keyword evidence="2" id="KW-1003">Cell membrane</keyword>
<evidence type="ECO:0000313" key="11">
    <source>
        <dbReference type="Proteomes" id="UP000007953"/>
    </source>
</evidence>
<feature type="transmembrane region" description="Helical" evidence="7">
    <location>
        <begin position="380"/>
        <end position="407"/>
    </location>
</feature>
<dbReference type="Pfam" id="PF12704">
    <property type="entry name" value="MacB_PCD"/>
    <property type="match status" value="1"/>
</dbReference>
<comment type="similarity">
    <text evidence="6">Belongs to the ABC-4 integral membrane protein family.</text>
</comment>
<evidence type="ECO:0000256" key="1">
    <source>
        <dbReference type="ARBA" id="ARBA00004651"/>
    </source>
</evidence>
<feature type="transmembrane region" description="Helical" evidence="7">
    <location>
        <begin position="413"/>
        <end position="433"/>
    </location>
</feature>
<reference evidence="10 11" key="1">
    <citation type="journal article" date="2011" name="J. Bacteriol.">
        <title>Complete genome sequence of the plant pathogen Ralstonia solanacearum strain Po82.</title>
        <authorList>
            <person name="Xu J."/>
            <person name="Zheng H.J."/>
            <person name="Liu L."/>
            <person name="Pan Z.C."/>
            <person name="Prior P."/>
            <person name="Tang B."/>
            <person name="Xu J.S."/>
            <person name="Zhang H."/>
            <person name="Tian Q."/>
            <person name="Zhang L.Q."/>
            <person name="Feng J."/>
        </authorList>
    </citation>
    <scope>NUCLEOTIDE SEQUENCE [LARGE SCALE GENOMIC DNA]</scope>
    <source>
        <strain evidence="11">Po82</strain>
    </source>
</reference>
<dbReference type="InterPro" id="IPR025857">
    <property type="entry name" value="MacB_PCD"/>
</dbReference>
<dbReference type="GO" id="GO:0022857">
    <property type="term" value="F:transmembrane transporter activity"/>
    <property type="evidence" value="ECO:0007669"/>
    <property type="project" value="TreeGrafter"/>
</dbReference>
<dbReference type="Proteomes" id="UP000007953">
    <property type="component" value="Plasmid megaplasmid"/>
</dbReference>
<dbReference type="AlphaFoldDB" id="F6G8N4"/>
<feature type="domain" description="MacB-like periplasmic core" evidence="9">
    <location>
        <begin position="62"/>
        <end position="287"/>
    </location>
</feature>
<geneLocation type="plasmid" evidence="11"/>
<dbReference type="PANTHER" id="PTHR30572">
    <property type="entry name" value="MEMBRANE COMPONENT OF TRANSPORTER-RELATED"/>
    <property type="match status" value="1"/>
</dbReference>
<feature type="transmembrane region" description="Helical" evidence="7">
    <location>
        <begin position="327"/>
        <end position="351"/>
    </location>
</feature>
<evidence type="ECO:0000256" key="6">
    <source>
        <dbReference type="ARBA" id="ARBA00038076"/>
    </source>
</evidence>
<name>F6G8N4_RALS8</name>
<evidence type="ECO:0000256" key="3">
    <source>
        <dbReference type="ARBA" id="ARBA00022692"/>
    </source>
</evidence>
<feature type="domain" description="ABC3 transporter permease C-terminal" evidence="8">
    <location>
        <begin position="330"/>
        <end position="443"/>
    </location>
</feature>
<protein>
    <submittedName>
        <fullName evidence="10">Abc-type transport system, permease component protein</fullName>
    </submittedName>
</protein>
<dbReference type="GO" id="GO:0005886">
    <property type="term" value="C:plasma membrane"/>
    <property type="evidence" value="ECO:0007669"/>
    <property type="project" value="UniProtKB-SubCell"/>
</dbReference>
<gene>
    <name evidence="10" type="primary">salY</name>
    <name evidence="10" type="ordered locus">RSPO_m00615</name>
</gene>
<evidence type="ECO:0000256" key="4">
    <source>
        <dbReference type="ARBA" id="ARBA00022989"/>
    </source>
</evidence>
<feature type="transmembrane region" description="Helical" evidence="7">
    <location>
        <begin position="61"/>
        <end position="81"/>
    </location>
</feature>
<organism evidence="10 11">
    <name type="scientific">Ralstonia solanacearum (strain Po82)</name>
    <dbReference type="NCBI Taxonomy" id="1031711"/>
    <lineage>
        <taxon>Bacteria</taxon>
        <taxon>Pseudomonadati</taxon>
        <taxon>Pseudomonadota</taxon>
        <taxon>Betaproteobacteria</taxon>
        <taxon>Burkholderiales</taxon>
        <taxon>Burkholderiaceae</taxon>
        <taxon>Ralstonia</taxon>
        <taxon>Ralstonia solanacearum species complex</taxon>
    </lineage>
</organism>
<keyword evidence="5 7" id="KW-0472">Membrane</keyword>
<evidence type="ECO:0000313" key="10">
    <source>
        <dbReference type="EMBL" id="AEG71253.1"/>
    </source>
</evidence>